<organism evidence="7 8">
    <name type="scientific">Nocardioides immobilis</name>
    <dbReference type="NCBI Taxonomy" id="2049295"/>
    <lineage>
        <taxon>Bacteria</taxon>
        <taxon>Bacillati</taxon>
        <taxon>Actinomycetota</taxon>
        <taxon>Actinomycetes</taxon>
        <taxon>Propionibacteriales</taxon>
        <taxon>Nocardioidaceae</taxon>
        <taxon>Nocardioides</taxon>
    </lineage>
</organism>
<dbReference type="AlphaFoldDB" id="A0A417XWQ8"/>
<evidence type="ECO:0000256" key="3">
    <source>
        <dbReference type="ARBA" id="ARBA00022729"/>
    </source>
</evidence>
<dbReference type="SUPFAM" id="SSF53850">
    <property type="entry name" value="Periplasmic binding protein-like II"/>
    <property type="match status" value="1"/>
</dbReference>
<reference evidence="7 8" key="1">
    <citation type="submission" date="2018-09" db="EMBL/GenBank/DDBJ databases">
        <title>Genome sequencing of Nocardioides immobilis CCTCC AB 2017083 for comparison to Nocardioides silvaticus.</title>
        <authorList>
            <person name="Li C."/>
            <person name="Wang G."/>
        </authorList>
    </citation>
    <scope>NUCLEOTIDE SEQUENCE [LARGE SCALE GENOMIC DNA]</scope>
    <source>
        <strain evidence="7 8">CCTCC AB 2017083</strain>
    </source>
</reference>
<evidence type="ECO:0000256" key="1">
    <source>
        <dbReference type="ARBA" id="ARBA00010333"/>
    </source>
</evidence>
<comment type="caution">
    <text evidence="7">The sequence shown here is derived from an EMBL/GenBank/DDBJ whole genome shotgun (WGS) entry which is preliminary data.</text>
</comment>
<evidence type="ECO:0000313" key="7">
    <source>
        <dbReference type="EMBL" id="RHW24806.1"/>
    </source>
</evidence>
<evidence type="ECO:0000259" key="6">
    <source>
        <dbReference type="SMART" id="SM00062"/>
    </source>
</evidence>
<dbReference type="Pfam" id="PF00497">
    <property type="entry name" value="SBP_bac_3"/>
    <property type="match status" value="1"/>
</dbReference>
<dbReference type="Gene3D" id="3.40.190.10">
    <property type="entry name" value="Periplasmic binding protein-like II"/>
    <property type="match status" value="2"/>
</dbReference>
<evidence type="ECO:0000256" key="5">
    <source>
        <dbReference type="SAM" id="SignalP"/>
    </source>
</evidence>
<gene>
    <name evidence="7" type="ORF">D0Z08_22835</name>
</gene>
<sequence>MRRMKLGMTAVAVLLAGSLVACGEAGEDDDGGGGTGVEGAEPLTVEAESDCDGKFEEGSRMAELAEAGEIAIGNRVDQPGLGQQDTPDSVPEGFDIDMAKLLIADLCIDPESDAVNWTEAVSEQREQFLEDGTVDLVAASYSITDERRELVGQAGPYLLTGQQVLVPIDSEVESIADLEGEEVCAAEGSTSLENIELEGAVGVPAATYGQCAEDVVNGTVPAMSTDGSILRGLAQQYEGEVKVVGPEFSEERIGIGYSPDAPEMCEWINGVITEAYDSGDWEQAFQYHLGTEDEDAPEPPALDECQA</sequence>
<feature type="region of interest" description="Disordered" evidence="4">
    <location>
        <begin position="26"/>
        <end position="46"/>
    </location>
</feature>
<protein>
    <submittedName>
        <fullName evidence="7">Glutamate ABC transporter substrate-binding protein</fullName>
    </submittedName>
</protein>
<dbReference type="PROSITE" id="PS51257">
    <property type="entry name" value="PROKAR_LIPOPROTEIN"/>
    <property type="match status" value="1"/>
</dbReference>
<dbReference type="GO" id="GO:0005576">
    <property type="term" value="C:extracellular region"/>
    <property type="evidence" value="ECO:0007669"/>
    <property type="project" value="TreeGrafter"/>
</dbReference>
<evidence type="ECO:0000313" key="8">
    <source>
        <dbReference type="Proteomes" id="UP000283644"/>
    </source>
</evidence>
<keyword evidence="3 5" id="KW-0732">Signal</keyword>
<dbReference type="OrthoDB" id="9807888at2"/>
<accession>A0A417XWQ8</accession>
<comment type="similarity">
    <text evidence="1">Belongs to the bacterial solute-binding protein 3 family.</text>
</comment>
<evidence type="ECO:0000256" key="4">
    <source>
        <dbReference type="SAM" id="MobiDB-lite"/>
    </source>
</evidence>
<keyword evidence="8" id="KW-1185">Reference proteome</keyword>
<dbReference type="PANTHER" id="PTHR30085">
    <property type="entry name" value="AMINO ACID ABC TRANSPORTER PERMEASE"/>
    <property type="match status" value="1"/>
</dbReference>
<dbReference type="EMBL" id="QXGH01000029">
    <property type="protein sequence ID" value="RHW24806.1"/>
    <property type="molecule type" value="Genomic_DNA"/>
</dbReference>
<dbReference type="InterPro" id="IPR001638">
    <property type="entry name" value="Solute-binding_3/MltF_N"/>
</dbReference>
<dbReference type="SMART" id="SM00062">
    <property type="entry name" value="PBPb"/>
    <property type="match status" value="1"/>
</dbReference>
<evidence type="ECO:0000256" key="2">
    <source>
        <dbReference type="ARBA" id="ARBA00022448"/>
    </source>
</evidence>
<feature type="signal peptide" evidence="5">
    <location>
        <begin position="1"/>
        <end position="21"/>
    </location>
</feature>
<dbReference type="Proteomes" id="UP000283644">
    <property type="component" value="Unassembled WGS sequence"/>
</dbReference>
<dbReference type="GO" id="GO:0006865">
    <property type="term" value="P:amino acid transport"/>
    <property type="evidence" value="ECO:0007669"/>
    <property type="project" value="TreeGrafter"/>
</dbReference>
<proteinExistence type="inferred from homology"/>
<dbReference type="RefSeq" id="WP_118927580.1">
    <property type="nucleotide sequence ID" value="NZ_QXGH01000029.1"/>
</dbReference>
<dbReference type="CDD" id="cd13690">
    <property type="entry name" value="PBP2_GluB"/>
    <property type="match status" value="1"/>
</dbReference>
<dbReference type="GO" id="GO:0030288">
    <property type="term" value="C:outer membrane-bounded periplasmic space"/>
    <property type="evidence" value="ECO:0007669"/>
    <property type="project" value="TreeGrafter"/>
</dbReference>
<keyword evidence="2" id="KW-0813">Transport</keyword>
<feature type="domain" description="Solute-binding protein family 3/N-terminal" evidence="6">
    <location>
        <begin position="69"/>
        <end position="292"/>
    </location>
</feature>
<dbReference type="PANTHER" id="PTHR30085:SF6">
    <property type="entry name" value="ABC TRANSPORTER GLUTAMINE-BINDING PROTEIN GLNH"/>
    <property type="match status" value="1"/>
</dbReference>
<name>A0A417XWQ8_9ACTN</name>
<feature type="chain" id="PRO_5039299223" evidence="5">
    <location>
        <begin position="22"/>
        <end position="307"/>
    </location>
</feature>
<dbReference type="InterPro" id="IPR051455">
    <property type="entry name" value="Bact_solute-bind_prot3"/>
</dbReference>